<dbReference type="EMBL" id="RBNH01000004">
    <property type="protein sequence ID" value="RKO25342.1"/>
    <property type="molecule type" value="Genomic_DNA"/>
</dbReference>
<comment type="caution">
    <text evidence="3">The sequence shown here is derived from an EMBL/GenBank/DDBJ whole genome shotgun (WGS) entry which is preliminary data.</text>
</comment>
<dbReference type="PANTHER" id="PTHR43615">
    <property type="entry name" value="PHOSPHOENOLPYRUVATE SYNTHASE-RELATED"/>
    <property type="match status" value="1"/>
</dbReference>
<dbReference type="Gene3D" id="3.30.470.20">
    <property type="entry name" value="ATP-grasp fold, B domain"/>
    <property type="match status" value="2"/>
</dbReference>
<dbReference type="Gene3D" id="3.30.1490.20">
    <property type="entry name" value="ATP-grasp fold, A domain"/>
    <property type="match status" value="2"/>
</dbReference>
<dbReference type="InterPro" id="IPR008279">
    <property type="entry name" value="PEP-util_enz_mobile_dom"/>
</dbReference>
<dbReference type="Pfam" id="PF00391">
    <property type="entry name" value="PEP-utilizers"/>
    <property type="match status" value="1"/>
</dbReference>
<dbReference type="PANTHER" id="PTHR43615:SF1">
    <property type="entry name" value="PPDK_N DOMAIN-CONTAINING PROTEIN"/>
    <property type="match status" value="1"/>
</dbReference>
<keyword evidence="3" id="KW-0418">Kinase</keyword>
<dbReference type="InterPro" id="IPR036637">
    <property type="entry name" value="Phosphohistidine_dom_sf"/>
</dbReference>
<proteinExistence type="predicted"/>
<feature type="domain" description="PEP-utilising enzyme mobile" evidence="1">
    <location>
        <begin position="284"/>
        <end position="353"/>
    </location>
</feature>
<dbReference type="SUPFAM" id="SSF56059">
    <property type="entry name" value="Glutathione synthetase ATP-binding domain-like"/>
    <property type="match status" value="1"/>
</dbReference>
<dbReference type="Proteomes" id="UP000273159">
    <property type="component" value="Unassembled WGS sequence"/>
</dbReference>
<dbReference type="InterPro" id="IPR002192">
    <property type="entry name" value="PPDK_AMP/ATP-bd"/>
</dbReference>
<dbReference type="GO" id="GO:0005524">
    <property type="term" value="F:ATP binding"/>
    <property type="evidence" value="ECO:0007669"/>
    <property type="project" value="InterPro"/>
</dbReference>
<dbReference type="SUPFAM" id="SSF52009">
    <property type="entry name" value="Phosphohistidine domain"/>
    <property type="match status" value="1"/>
</dbReference>
<sequence>MNSVTPLRDAGFRLGGKAATLGRLLRAGFPVPDGVVVSLVPGGRWQRPLADAVVQLGGGTYAVRSSATGEDGRLASFAGQYRTVLDVAAEQVEEQVRYVASTDAGHSGAYAAATAQPAPAGIAVIVQRMLLPAAAGVAFTRHPVTGSPSAVVEAVAGLGEALVSGNAAPQRWQSDGGGRLTWSGPEEVLTAAQAGLIVRLASQVEDLLGEGQDIEWAITGDHTPWILQARPITAPAAGLPQVQPPARPSPGGTSVLAAGTPASPGTCRARLRIIHGIADFSLFRPGEVLVCRATSPAWMPLLAQAAAVVTATGGILSHAAIIARELRIPAVTEVAGATSLPAGALVTVDGGSGTIVREEP</sequence>
<gene>
    <name evidence="3" type="ORF">D7Z96_05905</name>
</gene>
<dbReference type="GO" id="GO:0016301">
    <property type="term" value="F:kinase activity"/>
    <property type="evidence" value="ECO:0007669"/>
    <property type="project" value="UniProtKB-KW"/>
</dbReference>
<keyword evidence="3" id="KW-0670">Pyruvate</keyword>
<name>A0A3B0FUI2_PSEPS</name>
<dbReference type="AlphaFoldDB" id="A0A3B0FUI2"/>
<feature type="domain" description="Pyruvate phosphate dikinase AMP/ATP-binding" evidence="2">
    <location>
        <begin position="187"/>
        <end position="234"/>
    </location>
</feature>
<dbReference type="Pfam" id="PF01326">
    <property type="entry name" value="PPDK_N"/>
    <property type="match status" value="2"/>
</dbReference>
<accession>A0A3B0FUI2</accession>
<dbReference type="Gene3D" id="3.50.30.10">
    <property type="entry name" value="Phosphohistidine domain"/>
    <property type="match status" value="1"/>
</dbReference>
<reference evidence="3 4" key="1">
    <citation type="submission" date="2018-10" db="EMBL/GenBank/DDBJ databases">
        <title>Genome-guide identification and characterization of bacteria that degrade polycyclic aromatic hydrocarbons and resist hexavalent chromium simultaneously.</title>
        <authorList>
            <person name="Feng H."/>
        </authorList>
    </citation>
    <scope>NUCLEOTIDE SEQUENCE [LARGE SCALE GENOMIC DNA]</scope>
    <source>
        <strain evidence="3 4">J015</strain>
    </source>
</reference>
<feature type="domain" description="Pyruvate phosphate dikinase AMP/ATP-binding" evidence="2">
    <location>
        <begin position="60"/>
        <end position="173"/>
    </location>
</feature>
<protein>
    <submittedName>
        <fullName evidence="3">Pyruvate kinase</fullName>
    </submittedName>
</protein>
<dbReference type="InterPro" id="IPR013815">
    <property type="entry name" value="ATP_grasp_subdomain_1"/>
</dbReference>
<dbReference type="RefSeq" id="WP_120691919.1">
    <property type="nucleotide sequence ID" value="NZ_RBNH01000004.1"/>
</dbReference>
<organism evidence="3 4">
    <name type="scientific">Pseudarthrobacter phenanthrenivorans</name>
    <name type="common">Arthrobacter phenanthrenivorans</name>
    <dbReference type="NCBI Taxonomy" id="361575"/>
    <lineage>
        <taxon>Bacteria</taxon>
        <taxon>Bacillati</taxon>
        <taxon>Actinomycetota</taxon>
        <taxon>Actinomycetes</taxon>
        <taxon>Micrococcales</taxon>
        <taxon>Micrococcaceae</taxon>
        <taxon>Pseudarthrobacter</taxon>
    </lineage>
</organism>
<reference evidence="4" key="2">
    <citation type="submission" date="2018-10" db="EMBL/GenBank/DDBJ databases">
        <authorList>
            <person name="Wang Y."/>
            <person name="Wang J."/>
            <person name="Yang X."/>
            <person name="Wang Z."/>
            <person name="Huang Y."/>
        </authorList>
    </citation>
    <scope>NUCLEOTIDE SEQUENCE [LARGE SCALE GENOMIC DNA]</scope>
    <source>
        <strain evidence="4">J015</strain>
    </source>
</reference>
<evidence type="ECO:0000259" key="2">
    <source>
        <dbReference type="Pfam" id="PF01326"/>
    </source>
</evidence>
<dbReference type="InterPro" id="IPR051549">
    <property type="entry name" value="PEP_Utilizing_Enz"/>
</dbReference>
<keyword evidence="3" id="KW-0808">Transferase</keyword>
<evidence type="ECO:0000259" key="1">
    <source>
        <dbReference type="Pfam" id="PF00391"/>
    </source>
</evidence>
<evidence type="ECO:0000313" key="4">
    <source>
        <dbReference type="Proteomes" id="UP000273159"/>
    </source>
</evidence>
<evidence type="ECO:0000313" key="3">
    <source>
        <dbReference type="EMBL" id="RKO25342.1"/>
    </source>
</evidence>